<evidence type="ECO:0000256" key="12">
    <source>
        <dbReference type="ARBA" id="ARBA00033708"/>
    </source>
</evidence>
<keyword evidence="6" id="KW-0769">Symport</keyword>
<evidence type="ECO:0000256" key="2">
    <source>
        <dbReference type="ARBA" id="ARBA00006434"/>
    </source>
</evidence>
<evidence type="ECO:0000256" key="3">
    <source>
        <dbReference type="ARBA" id="ARBA00022448"/>
    </source>
</evidence>
<feature type="transmembrane region" description="Helical" evidence="14">
    <location>
        <begin position="414"/>
        <end position="432"/>
    </location>
</feature>
<comment type="catalytic activity">
    <reaction evidence="12">
        <text>L-proline(in) + Na(+)(in) = L-proline(out) + Na(+)(out)</text>
        <dbReference type="Rhea" id="RHEA:28967"/>
        <dbReference type="ChEBI" id="CHEBI:29101"/>
        <dbReference type="ChEBI" id="CHEBI:60039"/>
    </reaction>
</comment>
<dbReference type="EMBL" id="VLKZ01000001">
    <property type="protein sequence ID" value="TWI59905.1"/>
    <property type="molecule type" value="Genomic_DNA"/>
</dbReference>
<dbReference type="Pfam" id="PF00474">
    <property type="entry name" value="SSF"/>
    <property type="match status" value="1"/>
</dbReference>
<feature type="transmembrane region" description="Helical" evidence="14">
    <location>
        <begin position="226"/>
        <end position="246"/>
    </location>
</feature>
<feature type="transmembrane region" description="Helical" evidence="14">
    <location>
        <begin position="188"/>
        <end position="206"/>
    </location>
</feature>
<dbReference type="PANTHER" id="PTHR48086:SF3">
    <property type="entry name" value="SODIUM_PROLINE SYMPORTER"/>
    <property type="match status" value="1"/>
</dbReference>
<evidence type="ECO:0000256" key="7">
    <source>
        <dbReference type="ARBA" id="ARBA00022989"/>
    </source>
</evidence>
<name>A0A562QT62_9BACI</name>
<gene>
    <name evidence="15" type="ORF">IQ10_00328</name>
</gene>
<feature type="transmembrane region" description="Helical" evidence="14">
    <location>
        <begin position="6"/>
        <end position="25"/>
    </location>
</feature>
<reference evidence="15 16" key="1">
    <citation type="journal article" date="2015" name="Stand. Genomic Sci.">
        <title>Genomic Encyclopedia of Bacterial and Archaeal Type Strains, Phase III: the genomes of soil and plant-associated and newly described type strains.</title>
        <authorList>
            <person name="Whitman W.B."/>
            <person name="Woyke T."/>
            <person name="Klenk H.P."/>
            <person name="Zhou Y."/>
            <person name="Lilburn T.G."/>
            <person name="Beck B.J."/>
            <person name="De Vos P."/>
            <person name="Vandamme P."/>
            <person name="Eisen J.A."/>
            <person name="Garrity G."/>
            <person name="Hugenholtz P."/>
            <person name="Kyrpides N.C."/>
        </authorList>
    </citation>
    <scope>NUCLEOTIDE SEQUENCE [LARGE SCALE GENOMIC DNA]</scope>
    <source>
        <strain evidence="15 16">CGMCC 1.10116</strain>
    </source>
</reference>
<keyword evidence="4" id="KW-1003">Cell membrane</keyword>
<keyword evidence="7 14" id="KW-1133">Transmembrane helix</keyword>
<feature type="transmembrane region" description="Helical" evidence="14">
    <location>
        <begin position="358"/>
        <end position="380"/>
    </location>
</feature>
<dbReference type="Gene3D" id="1.20.1730.10">
    <property type="entry name" value="Sodium/glucose cotransporter"/>
    <property type="match status" value="1"/>
</dbReference>
<evidence type="ECO:0000313" key="16">
    <source>
        <dbReference type="Proteomes" id="UP000315711"/>
    </source>
</evidence>
<feature type="transmembrane region" description="Helical" evidence="14">
    <location>
        <begin position="386"/>
        <end position="407"/>
    </location>
</feature>
<feature type="transmembrane region" description="Helical" evidence="14">
    <location>
        <begin position="158"/>
        <end position="176"/>
    </location>
</feature>
<comment type="caution">
    <text evidence="15">The sequence shown here is derived from an EMBL/GenBank/DDBJ whole genome shotgun (WGS) entry which is preliminary data.</text>
</comment>
<proteinExistence type="inferred from homology"/>
<dbReference type="InterPro" id="IPR001734">
    <property type="entry name" value="Na/solute_symporter"/>
</dbReference>
<evidence type="ECO:0000256" key="11">
    <source>
        <dbReference type="ARBA" id="ARBA00023201"/>
    </source>
</evidence>
<evidence type="ECO:0000313" key="15">
    <source>
        <dbReference type="EMBL" id="TWI59905.1"/>
    </source>
</evidence>
<feature type="transmembrane region" description="Helical" evidence="14">
    <location>
        <begin position="127"/>
        <end position="152"/>
    </location>
</feature>
<evidence type="ECO:0000256" key="6">
    <source>
        <dbReference type="ARBA" id="ARBA00022847"/>
    </source>
</evidence>
<evidence type="ECO:0000256" key="4">
    <source>
        <dbReference type="ARBA" id="ARBA00022475"/>
    </source>
</evidence>
<evidence type="ECO:0000256" key="13">
    <source>
        <dbReference type="RuleBase" id="RU362091"/>
    </source>
</evidence>
<sequence>MRVDVAIVVGIYFVILIGWGLFNFIKSNKRTDVSLESQYIGDRSFGTWPLLATLVASWASNYTLLAAAESGFRNGISGPIWYALGVALPILFFVWPVNIVAKIREAMPNGVTIVEYVGKRYDEKSRLASLIIVLVSNILYLISVVMAVGIVLSSLLNIDISTATIIGGAVLVLYTALGGFEAVVWTHVYQLVLAGLSVIVALILTIQNVGFTQFVDGIPSENLNFFAWGPLQMVDFFLVLTALTIASPVIWQRIFSAKDSKSASKAIWWFGPIWAPFAVGAGIMGMAAFMLMPDIAPASASTRFVMELFPNWAAILFLLGGLALVFSSGDATVNNIASIVQFDIIKKIVKKPLTKKQNLYIGFALQIVLGVISIAGALGFTSILGLLVINSAVNIALILPLYLGLVWKGTSSSGAFWSMVLSIGIGGTMLVLNLGPLANLASLVISTAVIIVVSYISKDAHTDLQQGGKYSA</sequence>
<evidence type="ECO:0000256" key="9">
    <source>
        <dbReference type="ARBA" id="ARBA00023065"/>
    </source>
</evidence>
<dbReference type="OrthoDB" id="9789704at2"/>
<organism evidence="15 16">
    <name type="scientific">Halalkalibacter nanhaiisediminis</name>
    <dbReference type="NCBI Taxonomy" id="688079"/>
    <lineage>
        <taxon>Bacteria</taxon>
        <taxon>Bacillati</taxon>
        <taxon>Bacillota</taxon>
        <taxon>Bacilli</taxon>
        <taxon>Bacillales</taxon>
        <taxon>Bacillaceae</taxon>
        <taxon>Halalkalibacter</taxon>
    </lineage>
</organism>
<dbReference type="CDD" id="cd10322">
    <property type="entry name" value="SLC5sbd"/>
    <property type="match status" value="1"/>
</dbReference>
<dbReference type="GO" id="GO:0015293">
    <property type="term" value="F:symporter activity"/>
    <property type="evidence" value="ECO:0007669"/>
    <property type="project" value="UniProtKB-KW"/>
</dbReference>
<protein>
    <submittedName>
        <fullName evidence="15">SSS family transporter</fullName>
    </submittedName>
</protein>
<dbReference type="AlphaFoldDB" id="A0A562QT62"/>
<dbReference type="InterPro" id="IPR050277">
    <property type="entry name" value="Sodium:Solute_Symporter"/>
</dbReference>
<dbReference type="Proteomes" id="UP000315711">
    <property type="component" value="Unassembled WGS sequence"/>
</dbReference>
<evidence type="ECO:0000256" key="5">
    <source>
        <dbReference type="ARBA" id="ARBA00022692"/>
    </source>
</evidence>
<feature type="transmembrane region" description="Helical" evidence="14">
    <location>
        <begin position="80"/>
        <end position="101"/>
    </location>
</feature>
<comment type="similarity">
    <text evidence="2 13">Belongs to the sodium:solute symporter (SSF) (TC 2.A.21) family.</text>
</comment>
<dbReference type="GO" id="GO:0005886">
    <property type="term" value="C:plasma membrane"/>
    <property type="evidence" value="ECO:0007669"/>
    <property type="project" value="UniProtKB-SubCell"/>
</dbReference>
<feature type="transmembrane region" description="Helical" evidence="14">
    <location>
        <begin position="267"/>
        <end position="292"/>
    </location>
</feature>
<keyword evidence="16" id="KW-1185">Reference proteome</keyword>
<evidence type="ECO:0000256" key="1">
    <source>
        <dbReference type="ARBA" id="ARBA00004651"/>
    </source>
</evidence>
<keyword evidence="11" id="KW-0739">Sodium transport</keyword>
<comment type="subcellular location">
    <subcellularLocation>
        <location evidence="1">Cell membrane</location>
        <topology evidence="1">Multi-pass membrane protein</topology>
    </subcellularLocation>
</comment>
<feature type="transmembrane region" description="Helical" evidence="14">
    <location>
        <begin position="438"/>
        <end position="456"/>
    </location>
</feature>
<evidence type="ECO:0000256" key="10">
    <source>
        <dbReference type="ARBA" id="ARBA00023136"/>
    </source>
</evidence>
<evidence type="ECO:0000256" key="14">
    <source>
        <dbReference type="SAM" id="Phobius"/>
    </source>
</evidence>
<dbReference type="PROSITE" id="PS50283">
    <property type="entry name" value="NA_SOLUT_SYMP_3"/>
    <property type="match status" value="1"/>
</dbReference>
<accession>A0A562QT62</accession>
<keyword evidence="5 14" id="KW-0812">Transmembrane</keyword>
<keyword evidence="9" id="KW-0406">Ion transport</keyword>
<keyword evidence="10 14" id="KW-0472">Membrane</keyword>
<dbReference type="InterPro" id="IPR038377">
    <property type="entry name" value="Na/Glc_symporter_sf"/>
</dbReference>
<feature type="transmembrane region" description="Helical" evidence="14">
    <location>
        <begin position="312"/>
        <end position="337"/>
    </location>
</feature>
<feature type="transmembrane region" description="Helical" evidence="14">
    <location>
        <begin position="45"/>
        <end position="68"/>
    </location>
</feature>
<dbReference type="PANTHER" id="PTHR48086">
    <property type="entry name" value="SODIUM/PROLINE SYMPORTER-RELATED"/>
    <property type="match status" value="1"/>
</dbReference>
<evidence type="ECO:0000256" key="8">
    <source>
        <dbReference type="ARBA" id="ARBA00023053"/>
    </source>
</evidence>
<keyword evidence="8" id="KW-0915">Sodium</keyword>
<dbReference type="GO" id="GO:0006814">
    <property type="term" value="P:sodium ion transport"/>
    <property type="evidence" value="ECO:0007669"/>
    <property type="project" value="UniProtKB-KW"/>
</dbReference>
<keyword evidence="3" id="KW-0813">Transport</keyword>